<comment type="caution">
    <text evidence="2">The sequence shown here is derived from an EMBL/GenBank/DDBJ whole genome shotgun (WGS) entry which is preliminary data.</text>
</comment>
<gene>
    <name evidence="2" type="ORF">HUJ06_018556</name>
</gene>
<dbReference type="Proteomes" id="UP000607653">
    <property type="component" value="Unassembled WGS sequence"/>
</dbReference>
<proteinExistence type="predicted"/>
<protein>
    <submittedName>
        <fullName evidence="2">Uncharacterized protein</fullName>
    </submittedName>
</protein>
<keyword evidence="1" id="KW-0472">Membrane</keyword>
<evidence type="ECO:0000256" key="1">
    <source>
        <dbReference type="SAM" id="Phobius"/>
    </source>
</evidence>
<dbReference type="EMBL" id="DUZY01000008">
    <property type="protein sequence ID" value="DAD48619.1"/>
    <property type="molecule type" value="Genomic_DNA"/>
</dbReference>
<evidence type="ECO:0000313" key="3">
    <source>
        <dbReference type="Proteomes" id="UP000607653"/>
    </source>
</evidence>
<dbReference type="AlphaFoldDB" id="A0A822ZZU9"/>
<organism evidence="2 3">
    <name type="scientific">Nelumbo nucifera</name>
    <name type="common">Sacred lotus</name>
    <dbReference type="NCBI Taxonomy" id="4432"/>
    <lineage>
        <taxon>Eukaryota</taxon>
        <taxon>Viridiplantae</taxon>
        <taxon>Streptophyta</taxon>
        <taxon>Embryophyta</taxon>
        <taxon>Tracheophyta</taxon>
        <taxon>Spermatophyta</taxon>
        <taxon>Magnoliopsida</taxon>
        <taxon>Proteales</taxon>
        <taxon>Nelumbonaceae</taxon>
        <taxon>Nelumbo</taxon>
    </lineage>
</organism>
<name>A0A822ZZU9_NELNU</name>
<keyword evidence="1" id="KW-1133">Transmembrane helix</keyword>
<feature type="transmembrane region" description="Helical" evidence="1">
    <location>
        <begin position="47"/>
        <end position="69"/>
    </location>
</feature>
<reference evidence="2 3" key="1">
    <citation type="journal article" date="2020" name="Mol. Biol. Evol.">
        <title>Distinct Expression and Methylation Patterns for Genes with Different Fates following a Single Whole-Genome Duplication in Flowering Plants.</title>
        <authorList>
            <person name="Shi T."/>
            <person name="Rahmani R.S."/>
            <person name="Gugger P.F."/>
            <person name="Wang M."/>
            <person name="Li H."/>
            <person name="Zhang Y."/>
            <person name="Li Z."/>
            <person name="Wang Q."/>
            <person name="Van de Peer Y."/>
            <person name="Marchal K."/>
            <person name="Chen J."/>
        </authorList>
    </citation>
    <scope>NUCLEOTIDE SEQUENCE [LARGE SCALE GENOMIC DNA]</scope>
    <source>
        <tissue evidence="2">Leaf</tissue>
    </source>
</reference>
<evidence type="ECO:0000313" key="2">
    <source>
        <dbReference type="EMBL" id="DAD48619.1"/>
    </source>
</evidence>
<sequence>MKKSNVRQQEKKAYEVKNVKSNNFNFLIIPSENEDLSVSLLIGKKIFILWFGVRILLATSLLCILAFLVM</sequence>
<keyword evidence="1" id="KW-0812">Transmembrane</keyword>
<keyword evidence="3" id="KW-1185">Reference proteome</keyword>
<accession>A0A822ZZU9</accession>